<dbReference type="AlphaFoldDB" id="A0A0B6ARE1"/>
<accession>A0A0B6ARE1</accession>
<organism evidence="1 2">
    <name type="scientific">Priestia megaterium (strain ATCC 14581 / DSM 32 / CCUG 1817 / JCM 2506 / NBRC 15308 / NCIMB 9376 / NCTC 10342 / NRRL B-14308 / VKM B-512 / Ford 19)</name>
    <name type="common">Bacillus megaterium</name>
    <dbReference type="NCBI Taxonomy" id="1348623"/>
    <lineage>
        <taxon>Bacteria</taxon>
        <taxon>Bacillati</taxon>
        <taxon>Bacillota</taxon>
        <taxon>Bacilli</taxon>
        <taxon>Bacillales</taxon>
        <taxon>Bacillaceae</taxon>
        <taxon>Priestia</taxon>
    </lineage>
</organism>
<sequence>MKIFLAIIIVFLLSTLNLLLMDYLLGFSFYDSFLHLLNPFWVMSNAEYIMLAALFLIVIGQQIFMIIKKKEKRYRSN</sequence>
<evidence type="ECO:0000313" key="1">
    <source>
        <dbReference type="EMBL" id="AJI23717.1"/>
    </source>
</evidence>
<dbReference type="Pfam" id="PF26310">
    <property type="entry name" value="YczF"/>
    <property type="match status" value="1"/>
</dbReference>
<dbReference type="InterPro" id="IPR058725">
    <property type="entry name" value="YczF"/>
</dbReference>
<dbReference type="RefSeq" id="WP_034649750.1">
    <property type="nucleotide sequence ID" value="NZ_BCVB01000012.1"/>
</dbReference>
<reference evidence="1 2" key="1">
    <citation type="journal article" date="2015" name="Genome Announc.">
        <title>Complete genome sequences for 35 biothreat assay-relevant bacillus species.</title>
        <authorList>
            <person name="Johnson S.L."/>
            <person name="Daligault H.E."/>
            <person name="Davenport K.W."/>
            <person name="Jaissle J."/>
            <person name="Frey K.G."/>
            <person name="Ladner J.T."/>
            <person name="Broomall S.M."/>
            <person name="Bishop-Lilly K.A."/>
            <person name="Bruce D.C."/>
            <person name="Gibbons H.S."/>
            <person name="Coyne S.R."/>
            <person name="Lo C.C."/>
            <person name="Meincke L."/>
            <person name="Munk A.C."/>
            <person name="Koroleva G.I."/>
            <person name="Rosenzweig C.N."/>
            <person name="Palacios G.F."/>
            <person name="Redden C.L."/>
            <person name="Minogue T.D."/>
            <person name="Chain P.S."/>
        </authorList>
    </citation>
    <scope>NUCLEOTIDE SEQUENCE [LARGE SCALE GENOMIC DNA]</scope>
    <source>
        <strain evidence="2">ATCC 14581 / DSM 32 / JCM 2506 / NBRC 15308 / NCIMB 9376 / NCTC 10342 / NRRL B-14308 / VKM B-512</strain>
    </source>
</reference>
<dbReference type="KEGG" id="bmeg:BG04_688"/>
<proteinExistence type="predicted"/>
<dbReference type="HOGENOM" id="CLU_2630792_0_0_9"/>
<evidence type="ECO:0000313" key="2">
    <source>
        <dbReference type="Proteomes" id="UP000031829"/>
    </source>
</evidence>
<gene>
    <name evidence="1" type="ORF">BG04_688</name>
</gene>
<dbReference type="GeneID" id="93644180"/>
<protein>
    <submittedName>
        <fullName evidence="1">Putative membrane protein</fullName>
    </submittedName>
</protein>
<dbReference type="Proteomes" id="UP000031829">
    <property type="component" value="Chromosome"/>
</dbReference>
<dbReference type="EMBL" id="CP009920">
    <property type="protein sequence ID" value="AJI23717.1"/>
    <property type="molecule type" value="Genomic_DNA"/>
</dbReference>
<name>A0A0B6ARE1_PRIM2</name>